<keyword evidence="4" id="KW-1185">Reference proteome</keyword>
<dbReference type="PANTHER" id="PTHR43482">
    <property type="entry name" value="PROTEIN AST1-RELATED"/>
    <property type="match status" value="1"/>
</dbReference>
<dbReference type="Gene3D" id="3.90.180.10">
    <property type="entry name" value="Medium-chain alcohol dehydrogenases, catalytic domain"/>
    <property type="match status" value="1"/>
</dbReference>
<evidence type="ECO:0000259" key="2">
    <source>
        <dbReference type="SMART" id="SM00829"/>
    </source>
</evidence>
<dbReference type="InterPro" id="IPR052585">
    <property type="entry name" value="Lipid_raft_assoc_Zn_ADH"/>
</dbReference>
<sequence length="331" mass="35627">MTTIMTTSDSQVPLTLIQTPLPQPEPFDLLVKISAVSVNPVDLKQAQVAVTNQTPKILGYDAVGTVVDTGAQASKFKIGDRVMFAGAVNRQGSYAEFEAVHEDLVALAPSNIADAQLAGVPLSFLTAYELLIDKFRLIPSANANQGQSIFIINGAGGVGSSMIQLAKWLGLTVIASASRPKTIDWVQSLGADHVVNHRLDYLAEIKAMGIDTIPYIAILHNPNQHFTAAAELISPFGHIGSIVENATPLPIERLKSKAASFDWEFMFAKSLYHYHMASQGTILALAGELLTTHTYKTPVTQTLAGLSLDTIHEAHQLLTSNQLIGKLTITY</sequence>
<dbReference type="AlphaFoldDB" id="A0A7G9T7L9"/>
<dbReference type="InterPro" id="IPR013149">
    <property type="entry name" value="ADH-like_C"/>
</dbReference>
<dbReference type="InterPro" id="IPR020843">
    <property type="entry name" value="ER"/>
</dbReference>
<dbReference type="KEGG" id="wdi:H9L19_04865"/>
<feature type="domain" description="Enoyl reductase (ER)" evidence="2">
    <location>
        <begin position="11"/>
        <end position="329"/>
    </location>
</feature>
<dbReference type="SUPFAM" id="SSF50129">
    <property type="entry name" value="GroES-like"/>
    <property type="match status" value="1"/>
</dbReference>
<gene>
    <name evidence="3" type="ORF">H9L19_04865</name>
</gene>
<protein>
    <submittedName>
        <fullName evidence="3">Zinc-binding alcohol dehydrogenase family protein</fullName>
    </submittedName>
</protein>
<accession>A0A7G9T7L9</accession>
<dbReference type="SMART" id="SM00829">
    <property type="entry name" value="PKS_ER"/>
    <property type="match status" value="1"/>
</dbReference>
<dbReference type="Pfam" id="PF08240">
    <property type="entry name" value="ADH_N"/>
    <property type="match status" value="1"/>
</dbReference>
<dbReference type="Pfam" id="PF00107">
    <property type="entry name" value="ADH_zinc_N"/>
    <property type="match status" value="1"/>
</dbReference>
<evidence type="ECO:0000313" key="4">
    <source>
        <dbReference type="Proteomes" id="UP000515800"/>
    </source>
</evidence>
<dbReference type="Gene3D" id="3.40.50.720">
    <property type="entry name" value="NAD(P)-binding Rossmann-like Domain"/>
    <property type="match status" value="1"/>
</dbReference>
<comment type="similarity">
    <text evidence="1">Belongs to the zinc-containing alcohol dehydrogenase family. Quinone oxidoreductase subfamily.</text>
</comment>
<dbReference type="InterPro" id="IPR036291">
    <property type="entry name" value="NAD(P)-bd_dom_sf"/>
</dbReference>
<dbReference type="GO" id="GO:0008270">
    <property type="term" value="F:zinc ion binding"/>
    <property type="evidence" value="ECO:0007669"/>
    <property type="project" value="InterPro"/>
</dbReference>
<organism evidence="3 4">
    <name type="scientific">Weissella diestrammenae</name>
    <dbReference type="NCBI Taxonomy" id="1162633"/>
    <lineage>
        <taxon>Bacteria</taxon>
        <taxon>Bacillati</taxon>
        <taxon>Bacillota</taxon>
        <taxon>Bacilli</taxon>
        <taxon>Lactobacillales</taxon>
        <taxon>Lactobacillaceae</taxon>
        <taxon>Weissella</taxon>
    </lineage>
</organism>
<name>A0A7G9T7L9_9LACO</name>
<dbReference type="GO" id="GO:0016491">
    <property type="term" value="F:oxidoreductase activity"/>
    <property type="evidence" value="ECO:0007669"/>
    <property type="project" value="InterPro"/>
</dbReference>
<evidence type="ECO:0000313" key="3">
    <source>
        <dbReference type="EMBL" id="QNN76094.1"/>
    </source>
</evidence>
<dbReference type="SUPFAM" id="SSF51735">
    <property type="entry name" value="NAD(P)-binding Rossmann-fold domains"/>
    <property type="match status" value="1"/>
</dbReference>
<reference evidence="3 4" key="1">
    <citation type="submission" date="2020-08" db="EMBL/GenBank/DDBJ databases">
        <title>Genome sequence of Weissella diestrammenae KACC 16890T.</title>
        <authorList>
            <person name="Hyun D.-W."/>
            <person name="Bae J.-W."/>
        </authorList>
    </citation>
    <scope>NUCLEOTIDE SEQUENCE [LARGE SCALE GENOMIC DNA]</scope>
    <source>
        <strain evidence="3 4">KACC 16890</strain>
    </source>
</reference>
<dbReference type="EMBL" id="CP060724">
    <property type="protein sequence ID" value="QNN76094.1"/>
    <property type="molecule type" value="Genomic_DNA"/>
</dbReference>
<dbReference type="InterPro" id="IPR013154">
    <property type="entry name" value="ADH-like_N"/>
</dbReference>
<evidence type="ECO:0000256" key="1">
    <source>
        <dbReference type="ARBA" id="ARBA00010371"/>
    </source>
</evidence>
<dbReference type="InterPro" id="IPR014182">
    <property type="entry name" value="ADH_Zn_typ-1"/>
</dbReference>
<dbReference type="InterPro" id="IPR011032">
    <property type="entry name" value="GroES-like_sf"/>
</dbReference>
<dbReference type="CDD" id="cd08252">
    <property type="entry name" value="AL_MDR"/>
    <property type="match status" value="1"/>
</dbReference>
<dbReference type="Proteomes" id="UP000515800">
    <property type="component" value="Chromosome"/>
</dbReference>
<dbReference type="PANTHER" id="PTHR43482:SF1">
    <property type="entry name" value="PROTEIN AST1-RELATED"/>
    <property type="match status" value="1"/>
</dbReference>
<proteinExistence type="inferred from homology"/>